<evidence type="ECO:0000313" key="6">
    <source>
        <dbReference type="EMBL" id="KKO02347.1"/>
    </source>
</evidence>
<protein>
    <recommendedName>
        <fullName evidence="7">Na+/H+ antiporter subunit E</fullName>
    </recommendedName>
</protein>
<comment type="subcellular location">
    <subcellularLocation>
        <location evidence="1">Cell membrane</location>
        <topology evidence="1">Multi-pass membrane protein</topology>
    </subcellularLocation>
</comment>
<evidence type="ECO:0000256" key="2">
    <source>
        <dbReference type="ARBA" id="ARBA00022475"/>
    </source>
</evidence>
<dbReference type="Pfam" id="PF01899">
    <property type="entry name" value="MNHE"/>
    <property type="match status" value="1"/>
</dbReference>
<proteinExistence type="predicted"/>
<keyword evidence="2" id="KW-1003">Cell membrane</keyword>
<evidence type="ECO:0000256" key="3">
    <source>
        <dbReference type="ARBA" id="ARBA00022692"/>
    </source>
</evidence>
<comment type="caution">
    <text evidence="6">The sequence shown here is derived from an EMBL/GenBank/DDBJ whole genome shotgun (WGS) entry which is preliminary data.</text>
</comment>
<dbReference type="GO" id="GO:0008324">
    <property type="term" value="F:monoatomic cation transmembrane transporter activity"/>
    <property type="evidence" value="ECO:0007669"/>
    <property type="project" value="InterPro"/>
</dbReference>
<dbReference type="GO" id="GO:0005886">
    <property type="term" value="C:plasma membrane"/>
    <property type="evidence" value="ECO:0007669"/>
    <property type="project" value="UniProtKB-SubCell"/>
</dbReference>
<evidence type="ECO:0000256" key="1">
    <source>
        <dbReference type="ARBA" id="ARBA00004651"/>
    </source>
</evidence>
<dbReference type="PANTHER" id="PTHR34584">
    <property type="entry name" value="NA(+)/H(+) ANTIPORTER SUBUNIT E1"/>
    <property type="match status" value="1"/>
</dbReference>
<dbReference type="EMBL" id="LAZR01000031">
    <property type="protein sequence ID" value="KKO02347.1"/>
    <property type="molecule type" value="Genomic_DNA"/>
</dbReference>
<accession>A0A0F9XS65</accession>
<dbReference type="AlphaFoldDB" id="A0A0F9XS65"/>
<organism evidence="6">
    <name type="scientific">marine sediment metagenome</name>
    <dbReference type="NCBI Taxonomy" id="412755"/>
    <lineage>
        <taxon>unclassified sequences</taxon>
        <taxon>metagenomes</taxon>
        <taxon>ecological metagenomes</taxon>
    </lineage>
</organism>
<keyword evidence="3" id="KW-0812">Transmembrane</keyword>
<keyword evidence="5" id="KW-0472">Membrane</keyword>
<evidence type="ECO:0008006" key="7">
    <source>
        <dbReference type="Google" id="ProtNLM"/>
    </source>
</evidence>
<dbReference type="PIRSF" id="PIRSF019239">
    <property type="entry name" value="MrpE"/>
    <property type="match status" value="1"/>
</dbReference>
<name>A0A0F9XS65_9ZZZZ</name>
<evidence type="ECO:0000256" key="4">
    <source>
        <dbReference type="ARBA" id="ARBA00022989"/>
    </source>
</evidence>
<evidence type="ECO:0000256" key="5">
    <source>
        <dbReference type="ARBA" id="ARBA00023136"/>
    </source>
</evidence>
<gene>
    <name evidence="6" type="ORF">LCGC14_0107620</name>
</gene>
<dbReference type="PANTHER" id="PTHR34584:SF1">
    <property type="entry name" value="NA(+)_H(+) ANTIPORTER SUBUNIT E1"/>
    <property type="match status" value="1"/>
</dbReference>
<sequence>MSLQRWLPSPLLSLALLVMWLLLNESVAPAQIVLGGLLAIAAPLLTKPLRPLAPVAFRKPLVLARLLTMALIEIIRSCFNVSRIILFAKPKGLNSQFIRVPLDLQHPHGLALLSCLINSTPGTVWVEILPGSHDLALHVFDLHDDQWWVDTIKTRYEKPLIEIFDHV</sequence>
<keyword evidence="4" id="KW-1133">Transmembrane helix</keyword>
<dbReference type="NCBIfam" id="NF006520">
    <property type="entry name" value="PRK08965.1-4"/>
    <property type="match status" value="1"/>
</dbReference>
<reference evidence="6" key="1">
    <citation type="journal article" date="2015" name="Nature">
        <title>Complex archaea that bridge the gap between prokaryotes and eukaryotes.</title>
        <authorList>
            <person name="Spang A."/>
            <person name="Saw J.H."/>
            <person name="Jorgensen S.L."/>
            <person name="Zaremba-Niedzwiedzka K."/>
            <person name="Martijn J."/>
            <person name="Lind A.E."/>
            <person name="van Eijk R."/>
            <person name="Schleper C."/>
            <person name="Guy L."/>
            <person name="Ettema T.J."/>
        </authorList>
    </citation>
    <scope>NUCLEOTIDE SEQUENCE</scope>
</reference>
<dbReference type="InterPro" id="IPR002758">
    <property type="entry name" value="Cation_antiport_E"/>
</dbReference>